<reference evidence="1 2" key="1">
    <citation type="submission" date="2020-05" db="EMBL/GenBank/DDBJ databases">
        <authorList>
            <person name="Whitworth D."/>
        </authorList>
    </citation>
    <scope>NUCLEOTIDE SEQUENCE [LARGE SCALE GENOMIC DNA]</scope>
    <source>
        <strain evidence="1 2">AM005</strain>
    </source>
</reference>
<dbReference type="AlphaFoldDB" id="A0A7Y4IH45"/>
<organism evidence="1 2">
    <name type="scientific">Myxococcus xanthus</name>
    <dbReference type="NCBI Taxonomy" id="34"/>
    <lineage>
        <taxon>Bacteria</taxon>
        <taxon>Pseudomonadati</taxon>
        <taxon>Myxococcota</taxon>
        <taxon>Myxococcia</taxon>
        <taxon>Myxococcales</taxon>
        <taxon>Cystobacterineae</taxon>
        <taxon>Myxococcaceae</taxon>
        <taxon>Myxococcus</taxon>
    </lineage>
</organism>
<comment type="caution">
    <text evidence="1">The sequence shown here is derived from an EMBL/GenBank/DDBJ whole genome shotgun (WGS) entry which is preliminary data.</text>
</comment>
<sequence length="200" mass="22138">MRARGEVAAVVLGIMLVGAGASLLVPRWGLGNQSAAREVARTPAAPSQVAAEPRFHVEPAKDDTGRAVQVASLHDEAPEWERFAARALVPLTPDERALLQEEPVDDLAALVTRTERAFMDATPEARVEKERRYLAALNLVAKLATPPEPSAEDLRAREVDARYQQALTVKQVKWRSLPPEEMARQHDAFKEAFFRAEETR</sequence>
<protein>
    <submittedName>
        <fullName evidence="1">Uncharacterized protein</fullName>
    </submittedName>
</protein>
<accession>A0A7Y4IH45</accession>
<name>A0A7Y4IH45_MYXXA</name>
<gene>
    <name evidence="1" type="ORF">HNV28_12450</name>
</gene>
<evidence type="ECO:0000313" key="2">
    <source>
        <dbReference type="Proteomes" id="UP000533080"/>
    </source>
</evidence>
<dbReference type="EMBL" id="JABFNT010000033">
    <property type="protein sequence ID" value="NOJ79143.1"/>
    <property type="molecule type" value="Genomic_DNA"/>
</dbReference>
<dbReference type="RefSeq" id="WP_171441445.1">
    <property type="nucleotide sequence ID" value="NZ_JABFNS010000019.1"/>
</dbReference>
<proteinExistence type="predicted"/>
<evidence type="ECO:0000313" key="1">
    <source>
        <dbReference type="EMBL" id="NOJ79143.1"/>
    </source>
</evidence>
<dbReference type="Proteomes" id="UP000533080">
    <property type="component" value="Unassembled WGS sequence"/>
</dbReference>